<gene>
    <name evidence="11" type="ORF">RN001_012996</name>
</gene>
<dbReference type="GO" id="GO:0004527">
    <property type="term" value="F:exonuclease activity"/>
    <property type="evidence" value="ECO:0007669"/>
    <property type="project" value="UniProtKB-KW"/>
</dbReference>
<dbReference type="InterPro" id="IPR013520">
    <property type="entry name" value="Ribonucl_H"/>
</dbReference>
<dbReference type="InterPro" id="IPR036397">
    <property type="entry name" value="RNaseH_sf"/>
</dbReference>
<dbReference type="SMART" id="SM00320">
    <property type="entry name" value="WD40"/>
    <property type="match status" value="5"/>
</dbReference>
<keyword evidence="9" id="KW-0812">Transmembrane</keyword>
<comment type="caution">
    <text evidence="11">The sequence shown here is derived from an EMBL/GenBank/DDBJ whole genome shotgun (WGS) entry which is preliminary data.</text>
</comment>
<feature type="compositionally biased region" description="Basic and acidic residues" evidence="8">
    <location>
        <begin position="50"/>
        <end position="60"/>
    </location>
</feature>
<dbReference type="InterPro" id="IPR034922">
    <property type="entry name" value="REX1-like_exo"/>
</dbReference>
<dbReference type="GO" id="GO:0005783">
    <property type="term" value="C:endoplasmic reticulum"/>
    <property type="evidence" value="ECO:0007669"/>
    <property type="project" value="TreeGrafter"/>
</dbReference>
<keyword evidence="9" id="KW-0472">Membrane</keyword>
<reference evidence="12" key="1">
    <citation type="submission" date="2023-01" db="EMBL/GenBank/DDBJ databases">
        <title>Key to firefly adult light organ development and bioluminescence: homeobox transcription factors regulate luciferase expression and transportation to peroxisome.</title>
        <authorList>
            <person name="Fu X."/>
        </authorList>
    </citation>
    <scope>NUCLEOTIDE SEQUENCE [LARGE SCALE GENOMIC DNA]</scope>
</reference>
<evidence type="ECO:0000256" key="1">
    <source>
        <dbReference type="ARBA" id="ARBA00004123"/>
    </source>
</evidence>
<comment type="subcellular location">
    <subcellularLocation>
        <location evidence="1">Nucleus</location>
    </subcellularLocation>
</comment>
<keyword evidence="6" id="KW-0539">Nucleus</keyword>
<dbReference type="GO" id="GO:0005634">
    <property type="term" value="C:nucleus"/>
    <property type="evidence" value="ECO:0007669"/>
    <property type="project" value="UniProtKB-SubCell"/>
</dbReference>
<dbReference type="Proteomes" id="UP001353858">
    <property type="component" value="Unassembled WGS sequence"/>
</dbReference>
<dbReference type="InterPro" id="IPR015943">
    <property type="entry name" value="WD40/YVTN_repeat-like_dom_sf"/>
</dbReference>
<dbReference type="GO" id="GO:0030968">
    <property type="term" value="P:endoplasmic reticulum unfolded protein response"/>
    <property type="evidence" value="ECO:0007669"/>
    <property type="project" value="TreeGrafter"/>
</dbReference>
<dbReference type="SUPFAM" id="SSF50978">
    <property type="entry name" value="WD40 repeat-like"/>
    <property type="match status" value="1"/>
</dbReference>
<evidence type="ECO:0000256" key="9">
    <source>
        <dbReference type="SAM" id="Phobius"/>
    </source>
</evidence>
<evidence type="ECO:0000313" key="11">
    <source>
        <dbReference type="EMBL" id="KAK4873636.1"/>
    </source>
</evidence>
<keyword evidence="12" id="KW-1185">Reference proteome</keyword>
<dbReference type="InterPro" id="IPR042410">
    <property type="entry name" value="WBSCR13"/>
</dbReference>
<keyword evidence="9" id="KW-1133">Transmembrane helix</keyword>
<dbReference type="SMART" id="SM00479">
    <property type="entry name" value="EXOIII"/>
    <property type="match status" value="1"/>
</dbReference>
<protein>
    <recommendedName>
        <fullName evidence="10">Exonuclease domain-containing protein</fullName>
    </recommendedName>
</protein>
<keyword evidence="4" id="KW-0378">Hydrolase</keyword>
<evidence type="ECO:0000256" key="8">
    <source>
        <dbReference type="SAM" id="MobiDB-lite"/>
    </source>
</evidence>
<dbReference type="FunFam" id="3.30.420.10:FF:000031">
    <property type="entry name" value="RNA exonuclease 1"/>
    <property type="match status" value="1"/>
</dbReference>
<accession>A0AAN7P3R6</accession>
<evidence type="ECO:0000256" key="3">
    <source>
        <dbReference type="ARBA" id="ARBA00022722"/>
    </source>
</evidence>
<dbReference type="GO" id="GO:0003676">
    <property type="term" value="F:nucleic acid binding"/>
    <property type="evidence" value="ECO:0007669"/>
    <property type="project" value="InterPro"/>
</dbReference>
<evidence type="ECO:0000259" key="10">
    <source>
        <dbReference type="SMART" id="SM00479"/>
    </source>
</evidence>
<dbReference type="InterPro" id="IPR036322">
    <property type="entry name" value="WD40_repeat_dom_sf"/>
</dbReference>
<evidence type="ECO:0000256" key="4">
    <source>
        <dbReference type="ARBA" id="ARBA00022801"/>
    </source>
</evidence>
<feature type="compositionally biased region" description="Polar residues" evidence="8">
    <location>
        <begin position="138"/>
        <end position="151"/>
    </location>
</feature>
<keyword evidence="5" id="KW-0269">Exonuclease</keyword>
<dbReference type="AlphaFoldDB" id="A0AAN7P3R6"/>
<dbReference type="PANTHER" id="PTHR44321">
    <property type="entry name" value="TRANSDUCIN BETA-LIKE PROTEIN 2"/>
    <property type="match status" value="1"/>
</dbReference>
<evidence type="ECO:0000256" key="7">
    <source>
        <dbReference type="PROSITE-ProRule" id="PRU00221"/>
    </source>
</evidence>
<sequence>MESEGTNVFQISTILIAGFVSVCVYLLFYILKQINGEEKNVENIKKNEKRVELSEKKKDSSASAKSKKKAAWTGRTDKQSFTHPWLLTSLKGHTGEVLDMDFASNGKYLVSCAEEEPDPGGKLDGSTGSSGSNTDSSQENSLPSENPSPRTGLSRRQRKNRRRDDLSPENKKKYRGRKDPISRKPIVHTPLKQYLKMNCIPEPHLASLMQTFFLSPEQMLIMGYPLQGVGYNMASRTYIFKSPLTMPKIPAPKPQKHAPKVKESKFDVNAQEFVPGMEYAEIKAEWSASHDSGQGSASSSVSEENLDDSEESSTSLDCYTQPPTENDSKDDQRNFYEIGESHNCVRCSRIFFISHSGEYLTQEQCVYHWGKLHNVIAAIGKHSKACDYVMEYSCCKGKPQSRGCTTGKLHVWGGLSVGFNGPYDYYVRTRPRKTLPPDGNFGIYALDCEMCYTVMGLELTKITVIGVDGRLVYDSFVKPENEIIDYNTRFSGITCKDLSKKSGTKTLREVQNDLMGFINADTILIGHGLENDLRALRIMHYTIIDTAVVFAHPYGLPYRRGLKAITSWILKRDIQCSSSGHNSYEDARACMELILWKVHQTVLLWNAKDLKQKDRKSVRINIEFDYATFVKWSPDSKAFLIHKYNGNCIEVYKIEKKVDGTIGSATKAITFPKVCDDDVVGMDIASSGKFIITCSNKTDLVVWDLRGQQLAKIDTYLMNTYCAKISCCGKYIVASGFAPDVKVWEVIFNKSGEFQEAKRIFDLTGHTSGVYDVAFDVDTSNIATVSKDGTWKLFNTKVDYKRGEDPRLKITGKCPNKSDSAKIALTPNAEVVVIATANNVSLFSTTTGELHKTIEKIFTDKITSIKFDSSGKYLLVTGDRHIRVFHNVTGYYCEIETAKVKLKQRQSSATKERLQQLICDNEAFLKKLGVD</sequence>
<dbReference type="Gene3D" id="2.130.10.10">
    <property type="entry name" value="YVTN repeat-like/Quinoprotein amine dehydrogenase"/>
    <property type="match status" value="2"/>
</dbReference>
<dbReference type="Pfam" id="PF00929">
    <property type="entry name" value="RNase_T"/>
    <property type="match status" value="1"/>
</dbReference>
<dbReference type="EMBL" id="JARPUR010000006">
    <property type="protein sequence ID" value="KAK4873636.1"/>
    <property type="molecule type" value="Genomic_DNA"/>
</dbReference>
<evidence type="ECO:0000313" key="12">
    <source>
        <dbReference type="Proteomes" id="UP001353858"/>
    </source>
</evidence>
<feature type="region of interest" description="Disordered" evidence="8">
    <location>
        <begin position="50"/>
        <end position="75"/>
    </location>
</feature>
<feature type="compositionally biased region" description="Basic and acidic residues" evidence="8">
    <location>
        <begin position="162"/>
        <end position="182"/>
    </location>
</feature>
<organism evidence="11 12">
    <name type="scientific">Aquatica leii</name>
    <dbReference type="NCBI Taxonomy" id="1421715"/>
    <lineage>
        <taxon>Eukaryota</taxon>
        <taxon>Metazoa</taxon>
        <taxon>Ecdysozoa</taxon>
        <taxon>Arthropoda</taxon>
        <taxon>Hexapoda</taxon>
        <taxon>Insecta</taxon>
        <taxon>Pterygota</taxon>
        <taxon>Neoptera</taxon>
        <taxon>Endopterygota</taxon>
        <taxon>Coleoptera</taxon>
        <taxon>Polyphaga</taxon>
        <taxon>Elateriformia</taxon>
        <taxon>Elateroidea</taxon>
        <taxon>Lampyridae</taxon>
        <taxon>Luciolinae</taxon>
        <taxon>Aquatica</taxon>
    </lineage>
</organism>
<dbReference type="InterPro" id="IPR012337">
    <property type="entry name" value="RNaseH-like_sf"/>
</dbReference>
<dbReference type="PANTHER" id="PTHR44321:SF1">
    <property type="entry name" value="TRANSDUCIN BETA-LIKE PROTEIN 2"/>
    <property type="match status" value="1"/>
</dbReference>
<feature type="region of interest" description="Disordered" evidence="8">
    <location>
        <begin position="290"/>
        <end position="331"/>
    </location>
</feature>
<feature type="repeat" description="WD" evidence="7">
    <location>
        <begin position="763"/>
        <end position="795"/>
    </location>
</feature>
<evidence type="ECO:0000256" key="6">
    <source>
        <dbReference type="ARBA" id="ARBA00023242"/>
    </source>
</evidence>
<name>A0AAN7P3R6_9COLE</name>
<dbReference type="SUPFAM" id="SSF53098">
    <property type="entry name" value="Ribonuclease H-like"/>
    <property type="match status" value="1"/>
</dbReference>
<dbReference type="InterPro" id="IPR001680">
    <property type="entry name" value="WD40_rpt"/>
</dbReference>
<dbReference type="Pfam" id="PF00400">
    <property type="entry name" value="WD40"/>
    <property type="match status" value="3"/>
</dbReference>
<keyword evidence="3" id="KW-0540">Nuclease</keyword>
<dbReference type="PROSITE" id="PS50082">
    <property type="entry name" value="WD_REPEATS_2"/>
    <property type="match status" value="1"/>
</dbReference>
<dbReference type="CDD" id="cd06145">
    <property type="entry name" value="REX1_like"/>
    <property type="match status" value="1"/>
</dbReference>
<feature type="region of interest" description="Disordered" evidence="8">
    <location>
        <begin position="113"/>
        <end position="185"/>
    </location>
</feature>
<feature type="transmembrane region" description="Helical" evidence="9">
    <location>
        <begin position="12"/>
        <end position="31"/>
    </location>
</feature>
<comment type="similarity">
    <text evidence="2">Belongs to the REXO1/REXO3 family.</text>
</comment>
<evidence type="ECO:0000256" key="5">
    <source>
        <dbReference type="ARBA" id="ARBA00022839"/>
    </source>
</evidence>
<dbReference type="GO" id="GO:0010629">
    <property type="term" value="P:negative regulation of gene expression"/>
    <property type="evidence" value="ECO:0007669"/>
    <property type="project" value="UniProtKB-ARBA"/>
</dbReference>
<feature type="compositionally biased region" description="Low complexity" evidence="8">
    <location>
        <begin position="290"/>
        <end position="303"/>
    </location>
</feature>
<keyword evidence="7" id="KW-0853">WD repeat</keyword>
<feature type="domain" description="Exonuclease" evidence="10">
    <location>
        <begin position="442"/>
        <end position="603"/>
    </location>
</feature>
<proteinExistence type="inferred from homology"/>
<evidence type="ECO:0000256" key="2">
    <source>
        <dbReference type="ARBA" id="ARBA00006357"/>
    </source>
</evidence>
<dbReference type="Gene3D" id="3.30.420.10">
    <property type="entry name" value="Ribonuclease H-like superfamily/Ribonuclease H"/>
    <property type="match status" value="1"/>
</dbReference>
<feature type="compositionally biased region" description="Low complexity" evidence="8">
    <location>
        <begin position="124"/>
        <end position="137"/>
    </location>
</feature>